<name>A0A7W8UH31_9HYPH</name>
<evidence type="ECO:0000313" key="7">
    <source>
        <dbReference type="Proteomes" id="UP000585507"/>
    </source>
</evidence>
<feature type="domain" description="HTH tetR-type" evidence="5">
    <location>
        <begin position="1"/>
        <end position="53"/>
    </location>
</feature>
<dbReference type="PANTHER" id="PTHR30055">
    <property type="entry name" value="HTH-TYPE TRANSCRIPTIONAL REGULATOR RUTR"/>
    <property type="match status" value="1"/>
</dbReference>
<dbReference type="PANTHER" id="PTHR30055:SF234">
    <property type="entry name" value="HTH-TYPE TRANSCRIPTIONAL REGULATOR BETI"/>
    <property type="match status" value="1"/>
</dbReference>
<organism evidence="6 7">
    <name type="scientific">Rhizobium giardinii</name>
    <dbReference type="NCBI Taxonomy" id="56731"/>
    <lineage>
        <taxon>Bacteria</taxon>
        <taxon>Pseudomonadati</taxon>
        <taxon>Pseudomonadota</taxon>
        <taxon>Alphaproteobacteria</taxon>
        <taxon>Hyphomicrobiales</taxon>
        <taxon>Rhizobiaceae</taxon>
        <taxon>Rhizobium/Agrobacterium group</taxon>
        <taxon>Rhizobium</taxon>
    </lineage>
</organism>
<dbReference type="AlphaFoldDB" id="A0A7W8UH31"/>
<feature type="DNA-binding region" description="H-T-H motif" evidence="4">
    <location>
        <begin position="16"/>
        <end position="35"/>
    </location>
</feature>
<comment type="caution">
    <text evidence="6">The sequence shown here is derived from an EMBL/GenBank/DDBJ whole genome shotgun (WGS) entry which is preliminary data.</text>
</comment>
<evidence type="ECO:0000313" key="6">
    <source>
        <dbReference type="EMBL" id="MBB5538065.1"/>
    </source>
</evidence>
<dbReference type="GO" id="GO:0003700">
    <property type="term" value="F:DNA-binding transcription factor activity"/>
    <property type="evidence" value="ECO:0007669"/>
    <property type="project" value="TreeGrafter"/>
</dbReference>
<dbReference type="RefSeq" id="WP_162709263.1">
    <property type="nucleotide sequence ID" value="NZ_JACHBK010000012.1"/>
</dbReference>
<dbReference type="Gene3D" id="1.10.357.10">
    <property type="entry name" value="Tetracycline Repressor, domain 2"/>
    <property type="match status" value="1"/>
</dbReference>
<proteinExistence type="predicted"/>
<gene>
    <name evidence="6" type="ORF">GGD55_004786</name>
</gene>
<dbReference type="GO" id="GO:0000976">
    <property type="term" value="F:transcription cis-regulatory region binding"/>
    <property type="evidence" value="ECO:0007669"/>
    <property type="project" value="TreeGrafter"/>
</dbReference>
<keyword evidence="7" id="KW-1185">Reference proteome</keyword>
<protein>
    <submittedName>
        <fullName evidence="6">AcrR family transcriptional regulator</fullName>
    </submittedName>
</protein>
<sequence length="181" mass="19380">MAAADVFTRYGFKKASMQDIADAAMMSRAALYLHFRNKDDLFRSLMQWHHGEALKAAEAALASEKPFLVRLEAALTDFTTVLFGPVRASTHGQELFEANMALASDTMAATSTRLRSLMENALTEAVSRGEISLSATGLSAATLTDLLYVCLDGIKKASNGLDGLNGRLSALMRLLGAATCA</sequence>
<evidence type="ECO:0000256" key="2">
    <source>
        <dbReference type="ARBA" id="ARBA00023125"/>
    </source>
</evidence>
<keyword evidence="1" id="KW-0805">Transcription regulation</keyword>
<evidence type="ECO:0000256" key="1">
    <source>
        <dbReference type="ARBA" id="ARBA00023015"/>
    </source>
</evidence>
<dbReference type="InterPro" id="IPR009057">
    <property type="entry name" value="Homeodomain-like_sf"/>
</dbReference>
<evidence type="ECO:0000256" key="4">
    <source>
        <dbReference type="PROSITE-ProRule" id="PRU00335"/>
    </source>
</evidence>
<keyword evidence="3" id="KW-0804">Transcription</keyword>
<dbReference type="PROSITE" id="PS50977">
    <property type="entry name" value="HTH_TETR_2"/>
    <property type="match status" value="1"/>
</dbReference>
<dbReference type="EMBL" id="JACHBK010000012">
    <property type="protein sequence ID" value="MBB5538065.1"/>
    <property type="molecule type" value="Genomic_DNA"/>
</dbReference>
<dbReference type="Gene3D" id="1.10.10.60">
    <property type="entry name" value="Homeodomain-like"/>
    <property type="match status" value="1"/>
</dbReference>
<dbReference type="InterPro" id="IPR001647">
    <property type="entry name" value="HTH_TetR"/>
</dbReference>
<evidence type="ECO:0000256" key="3">
    <source>
        <dbReference type="ARBA" id="ARBA00023163"/>
    </source>
</evidence>
<accession>A0A7W8UH31</accession>
<dbReference type="SUPFAM" id="SSF46689">
    <property type="entry name" value="Homeodomain-like"/>
    <property type="match status" value="1"/>
</dbReference>
<dbReference type="Proteomes" id="UP000585507">
    <property type="component" value="Unassembled WGS sequence"/>
</dbReference>
<keyword evidence="2 4" id="KW-0238">DNA-binding</keyword>
<reference evidence="6 7" key="1">
    <citation type="submission" date="2020-08" db="EMBL/GenBank/DDBJ databases">
        <title>Genomic Encyclopedia of Type Strains, Phase IV (KMG-V): Genome sequencing to study the core and pangenomes of soil and plant-associated prokaryotes.</title>
        <authorList>
            <person name="Whitman W."/>
        </authorList>
    </citation>
    <scope>NUCLEOTIDE SEQUENCE [LARGE SCALE GENOMIC DNA]</scope>
    <source>
        <strain evidence="6 7">SEMIA 4084</strain>
    </source>
</reference>
<dbReference type="Pfam" id="PF00440">
    <property type="entry name" value="TetR_N"/>
    <property type="match status" value="1"/>
</dbReference>
<dbReference type="InterPro" id="IPR050109">
    <property type="entry name" value="HTH-type_TetR-like_transc_reg"/>
</dbReference>
<evidence type="ECO:0000259" key="5">
    <source>
        <dbReference type="PROSITE" id="PS50977"/>
    </source>
</evidence>